<evidence type="ECO:0000313" key="3">
    <source>
        <dbReference type="Proteomes" id="UP000652761"/>
    </source>
</evidence>
<sequence length="88" mass="10237">MTARRDNHTASNADRENSAWTRNTSYEKHYHWSTCQVRPLMSYPRPKSKPPCLFGVRQDTKNTTVIAVVWPDYGPTPGLSRRFQGRKE</sequence>
<name>A0A843U6Y7_COLES</name>
<accession>A0A843U6Y7</accession>
<evidence type="ECO:0000256" key="1">
    <source>
        <dbReference type="SAM" id="MobiDB-lite"/>
    </source>
</evidence>
<dbReference type="AlphaFoldDB" id="A0A843U6Y7"/>
<reference evidence="2" key="1">
    <citation type="submission" date="2017-07" db="EMBL/GenBank/DDBJ databases">
        <title>Taro Niue Genome Assembly and Annotation.</title>
        <authorList>
            <person name="Atibalentja N."/>
            <person name="Keating K."/>
            <person name="Fields C.J."/>
        </authorList>
    </citation>
    <scope>NUCLEOTIDE SEQUENCE</scope>
    <source>
        <strain evidence="2">Niue_2</strain>
        <tissue evidence="2">Leaf</tissue>
    </source>
</reference>
<dbReference type="EMBL" id="NMUH01000443">
    <property type="protein sequence ID" value="MQL79245.1"/>
    <property type="molecule type" value="Genomic_DNA"/>
</dbReference>
<feature type="compositionally biased region" description="Basic and acidic residues" evidence="1">
    <location>
        <begin position="1"/>
        <end position="17"/>
    </location>
</feature>
<organism evidence="2 3">
    <name type="scientific">Colocasia esculenta</name>
    <name type="common">Wild taro</name>
    <name type="synonym">Arum esculentum</name>
    <dbReference type="NCBI Taxonomy" id="4460"/>
    <lineage>
        <taxon>Eukaryota</taxon>
        <taxon>Viridiplantae</taxon>
        <taxon>Streptophyta</taxon>
        <taxon>Embryophyta</taxon>
        <taxon>Tracheophyta</taxon>
        <taxon>Spermatophyta</taxon>
        <taxon>Magnoliopsida</taxon>
        <taxon>Liliopsida</taxon>
        <taxon>Araceae</taxon>
        <taxon>Aroideae</taxon>
        <taxon>Colocasieae</taxon>
        <taxon>Colocasia</taxon>
    </lineage>
</organism>
<comment type="caution">
    <text evidence="2">The sequence shown here is derived from an EMBL/GenBank/DDBJ whole genome shotgun (WGS) entry which is preliminary data.</text>
</comment>
<gene>
    <name evidence="2" type="ORF">Taro_011685</name>
</gene>
<evidence type="ECO:0000313" key="2">
    <source>
        <dbReference type="EMBL" id="MQL79245.1"/>
    </source>
</evidence>
<feature type="region of interest" description="Disordered" evidence="1">
    <location>
        <begin position="1"/>
        <end position="20"/>
    </location>
</feature>
<proteinExistence type="predicted"/>
<dbReference type="Proteomes" id="UP000652761">
    <property type="component" value="Unassembled WGS sequence"/>
</dbReference>
<keyword evidence="3" id="KW-1185">Reference proteome</keyword>
<protein>
    <submittedName>
        <fullName evidence="2">Uncharacterized protein</fullName>
    </submittedName>
</protein>